<evidence type="ECO:0000313" key="4">
    <source>
        <dbReference type="Proteomes" id="UP001530315"/>
    </source>
</evidence>
<evidence type="ECO:0000256" key="2">
    <source>
        <dbReference type="SAM" id="SignalP"/>
    </source>
</evidence>
<gene>
    <name evidence="3" type="ORF">ACHAW5_003629</name>
</gene>
<sequence length="248" mass="27175">MMRASTVLLLLVLSLLDPRRDNNSRLVSGYRHATVVVVAPPPLPQQRSSTFVGRDVLASSSSSSSSTSSSRGEGRQRSGTTIEMKKGKANLPSHMRSQYKRSQEMEAYRQQIMESQKVGADGLPVFNLYVRGSAKNMWYPCGSFKGDEKSAALCQSYASDGLLASVSKNQLDAGVGSSLARDRTRLEETIVRGYPQLRKDKGKLEYGYKLAYTGLSDEMSKKIHLVELKEQKGFLDGIRNTLGLGGGN</sequence>
<dbReference type="Pfam" id="PF20133">
    <property type="entry name" value="HHL1-like"/>
    <property type="match status" value="1"/>
</dbReference>
<dbReference type="AlphaFoldDB" id="A0ABD3NW01"/>
<reference evidence="3 4" key="1">
    <citation type="submission" date="2024-10" db="EMBL/GenBank/DDBJ databases">
        <title>Updated reference genomes for cyclostephanoid diatoms.</title>
        <authorList>
            <person name="Roberts W.R."/>
            <person name="Alverson A.J."/>
        </authorList>
    </citation>
    <scope>NUCLEOTIDE SEQUENCE [LARGE SCALE GENOMIC DNA]</scope>
    <source>
        <strain evidence="3 4">AJA276-08</strain>
    </source>
</reference>
<dbReference type="InterPro" id="IPR045388">
    <property type="entry name" value="HHL1-like"/>
</dbReference>
<organism evidence="3 4">
    <name type="scientific">Stephanodiscus triporus</name>
    <dbReference type="NCBI Taxonomy" id="2934178"/>
    <lineage>
        <taxon>Eukaryota</taxon>
        <taxon>Sar</taxon>
        <taxon>Stramenopiles</taxon>
        <taxon>Ochrophyta</taxon>
        <taxon>Bacillariophyta</taxon>
        <taxon>Coscinodiscophyceae</taxon>
        <taxon>Thalassiosirophycidae</taxon>
        <taxon>Stephanodiscales</taxon>
        <taxon>Stephanodiscaceae</taxon>
        <taxon>Stephanodiscus</taxon>
    </lineage>
</organism>
<feature type="chain" id="PRO_5044776149" description="PSI-F" evidence="2">
    <location>
        <begin position="19"/>
        <end position="248"/>
    </location>
</feature>
<dbReference type="PANTHER" id="PTHR48191">
    <property type="entry name" value="PROTEIN HHL1 CHLOROPLASTIC"/>
    <property type="match status" value="1"/>
</dbReference>
<evidence type="ECO:0000256" key="1">
    <source>
        <dbReference type="SAM" id="MobiDB-lite"/>
    </source>
</evidence>
<evidence type="ECO:0008006" key="5">
    <source>
        <dbReference type="Google" id="ProtNLM"/>
    </source>
</evidence>
<evidence type="ECO:0000313" key="3">
    <source>
        <dbReference type="EMBL" id="KAL3779899.1"/>
    </source>
</evidence>
<proteinExistence type="predicted"/>
<dbReference type="Proteomes" id="UP001530315">
    <property type="component" value="Unassembled WGS sequence"/>
</dbReference>
<name>A0ABD3NW01_9STRA</name>
<comment type="caution">
    <text evidence="3">The sequence shown here is derived from an EMBL/GenBank/DDBJ whole genome shotgun (WGS) entry which is preliminary data.</text>
</comment>
<accession>A0ABD3NW01</accession>
<feature type="region of interest" description="Disordered" evidence="1">
    <location>
        <begin position="54"/>
        <end position="89"/>
    </location>
</feature>
<keyword evidence="2" id="KW-0732">Signal</keyword>
<feature type="compositionally biased region" description="Low complexity" evidence="1">
    <location>
        <begin position="59"/>
        <end position="81"/>
    </location>
</feature>
<dbReference type="EMBL" id="JALLAZ020001141">
    <property type="protein sequence ID" value="KAL3779899.1"/>
    <property type="molecule type" value="Genomic_DNA"/>
</dbReference>
<dbReference type="PANTHER" id="PTHR48191:SF2">
    <property type="entry name" value="PROTEIN HHL1, CHLOROPLASTIC"/>
    <property type="match status" value="1"/>
</dbReference>
<protein>
    <recommendedName>
        <fullName evidence="5">PSI-F</fullName>
    </recommendedName>
</protein>
<keyword evidence="4" id="KW-1185">Reference proteome</keyword>
<feature type="signal peptide" evidence="2">
    <location>
        <begin position="1"/>
        <end position="18"/>
    </location>
</feature>